<name>A0A2C9EK54_PSEPH</name>
<evidence type="ECO:0000256" key="1">
    <source>
        <dbReference type="SAM" id="MobiDB-lite"/>
    </source>
</evidence>
<feature type="compositionally biased region" description="Basic residues" evidence="1">
    <location>
        <begin position="1"/>
        <end position="27"/>
    </location>
</feature>
<gene>
    <name evidence="2" type="ORF">PFLCHA0_c22610</name>
</gene>
<organism evidence="2 3">
    <name type="scientific">Pseudomonas protegens (strain DSM 19095 / LMG 27888 / CFBP 6595 / CHA0)</name>
    <dbReference type="NCBI Taxonomy" id="1124983"/>
    <lineage>
        <taxon>Bacteria</taxon>
        <taxon>Pseudomonadati</taxon>
        <taxon>Pseudomonadota</taxon>
        <taxon>Gammaproteobacteria</taxon>
        <taxon>Pseudomonadales</taxon>
        <taxon>Pseudomonadaceae</taxon>
        <taxon>Pseudomonas</taxon>
    </lineage>
</organism>
<evidence type="ECO:0000313" key="3">
    <source>
        <dbReference type="Proteomes" id="UP000013940"/>
    </source>
</evidence>
<feature type="compositionally biased region" description="Basic and acidic residues" evidence="1">
    <location>
        <begin position="44"/>
        <end position="57"/>
    </location>
</feature>
<dbReference type="AlphaFoldDB" id="A0A2C9EK54"/>
<protein>
    <submittedName>
        <fullName evidence="2">Uncharacterized protein</fullName>
    </submittedName>
</protein>
<reference evidence="3" key="1">
    <citation type="journal article" date="2014" name="Genome Announc.">
        <title>Full-genome sequence of the plant growth-promoting bacterium Pseudomonas protegens CHA0.</title>
        <authorList>
            <person name="Jousset A."/>
            <person name="Schuldes J."/>
            <person name="Keel C."/>
            <person name="Maurhofer M."/>
            <person name="Daniel R."/>
            <person name="Scheu S."/>
            <person name="Thuermer A."/>
        </authorList>
    </citation>
    <scope>NUCLEOTIDE SEQUENCE [LARGE SCALE GENOMIC DNA]</scope>
    <source>
        <strain evidence="3">DSM 19095 / LMG 27888 / CFBP 6595 / CHA0</strain>
    </source>
</reference>
<dbReference type="EMBL" id="CP003190">
    <property type="protein sequence ID" value="AGL84032.1"/>
    <property type="molecule type" value="Genomic_DNA"/>
</dbReference>
<accession>A0A2C9EK54</accession>
<sequence>MHGALRKRGTKCRRRLSKRGKAAHRLPWRQIQHALEGLAGTGKSDPRPARYRAHYLE</sequence>
<dbReference type="KEGG" id="pprc:PFLCHA0_c22610"/>
<feature type="region of interest" description="Disordered" evidence="1">
    <location>
        <begin position="1"/>
        <end position="57"/>
    </location>
</feature>
<dbReference type="Proteomes" id="UP000013940">
    <property type="component" value="Chromosome"/>
</dbReference>
<proteinExistence type="predicted"/>
<evidence type="ECO:0000313" key="2">
    <source>
        <dbReference type="EMBL" id="AGL84032.1"/>
    </source>
</evidence>
<dbReference type="HOGENOM" id="CLU_2993319_0_0_6"/>